<evidence type="ECO:0000256" key="2">
    <source>
        <dbReference type="SAM" id="Phobius"/>
    </source>
</evidence>
<dbReference type="Proteomes" id="UP000326939">
    <property type="component" value="Chromosome 19"/>
</dbReference>
<evidence type="ECO:0000313" key="3">
    <source>
        <dbReference type="EMBL" id="KAB5512014.1"/>
    </source>
</evidence>
<feature type="compositionally biased region" description="Pro residues" evidence="1">
    <location>
        <begin position="324"/>
        <end position="350"/>
    </location>
</feature>
<feature type="region of interest" description="Disordered" evidence="1">
    <location>
        <begin position="147"/>
        <end position="199"/>
    </location>
</feature>
<sequence length="357" mass="39315">MGAISWFLNFLIITALIFSHVSVVASFGAIPSNTIDHKFKRFPIKRKLRQPPSPPPPPHPAPPVGAAITFNKHEAMMDASESELLDWKIIFEKLSAWICSDRASDLIWLISESTTSSSSSSSRRHLHRCAIPSNTIDHKFKRFPIKRKLRQPPSPPPPPHPAPPVGAAFQGYNELGSEEEDPQTVNDDKAISSDEPHPRKADVDDFEIIIHQCLGRFAIFDPNAATNLTASSIQSQKMQVSCFMLLLMIFFAPMLPDHQLSIGYRAMAFVSDRSPELGRASIASTSHFSAEVKVGQLGRSLRRAVPSPPPPRPNRWGHWRWVVPQPPESGGPLTPPPPPPMPLLLPPSSPPSSSHGA</sequence>
<feature type="compositionally biased region" description="Basic and acidic residues" evidence="1">
    <location>
        <begin position="186"/>
        <end position="199"/>
    </location>
</feature>
<organism evidence="3 4">
    <name type="scientific">Salix brachista</name>
    <dbReference type="NCBI Taxonomy" id="2182728"/>
    <lineage>
        <taxon>Eukaryota</taxon>
        <taxon>Viridiplantae</taxon>
        <taxon>Streptophyta</taxon>
        <taxon>Embryophyta</taxon>
        <taxon>Tracheophyta</taxon>
        <taxon>Spermatophyta</taxon>
        <taxon>Magnoliopsida</taxon>
        <taxon>eudicotyledons</taxon>
        <taxon>Gunneridae</taxon>
        <taxon>Pentapetalae</taxon>
        <taxon>rosids</taxon>
        <taxon>fabids</taxon>
        <taxon>Malpighiales</taxon>
        <taxon>Salicaceae</taxon>
        <taxon>Saliceae</taxon>
        <taxon>Salix</taxon>
    </lineage>
</organism>
<feature type="region of interest" description="Disordered" evidence="1">
    <location>
        <begin position="301"/>
        <end position="357"/>
    </location>
</feature>
<comment type="caution">
    <text evidence="3">The sequence shown here is derived from an EMBL/GenBank/DDBJ whole genome shotgun (WGS) entry which is preliminary data.</text>
</comment>
<name>A0A5N5J2M2_9ROSI</name>
<accession>A0A5N5J2M2</accession>
<evidence type="ECO:0000256" key="1">
    <source>
        <dbReference type="SAM" id="MobiDB-lite"/>
    </source>
</evidence>
<dbReference type="PANTHER" id="PTHR45691:SF6">
    <property type="entry name" value="PROTEIN DIAPHANOUS"/>
    <property type="match status" value="1"/>
</dbReference>
<gene>
    <name evidence="3" type="ORF">DKX38_029042</name>
</gene>
<dbReference type="EMBL" id="VDCV01000019">
    <property type="protein sequence ID" value="KAB5512014.1"/>
    <property type="molecule type" value="Genomic_DNA"/>
</dbReference>
<dbReference type="InterPro" id="IPR051412">
    <property type="entry name" value="Formin_Homology_Diaphanous_sf"/>
</dbReference>
<dbReference type="AlphaFoldDB" id="A0A5N5J2M2"/>
<keyword evidence="2" id="KW-0812">Transmembrane</keyword>
<dbReference type="PANTHER" id="PTHR45691">
    <property type="entry name" value="PROTEIN DIAPHANOUS"/>
    <property type="match status" value="1"/>
</dbReference>
<feature type="compositionally biased region" description="Pro residues" evidence="1">
    <location>
        <begin position="152"/>
        <end position="164"/>
    </location>
</feature>
<dbReference type="GO" id="GO:0005884">
    <property type="term" value="C:actin filament"/>
    <property type="evidence" value="ECO:0007669"/>
    <property type="project" value="TreeGrafter"/>
</dbReference>
<evidence type="ECO:0000313" key="4">
    <source>
        <dbReference type="Proteomes" id="UP000326939"/>
    </source>
</evidence>
<protein>
    <submittedName>
        <fullName evidence="3">Uncharacterized protein</fullName>
    </submittedName>
</protein>
<reference evidence="4" key="1">
    <citation type="journal article" date="2019" name="Gigascience">
        <title>De novo genome assembly of the endangered Acer yangbiense, a plant species with extremely small populations endemic to Yunnan Province, China.</title>
        <authorList>
            <person name="Yang J."/>
            <person name="Wariss H.M."/>
            <person name="Tao L."/>
            <person name="Zhang R."/>
            <person name="Yun Q."/>
            <person name="Hollingsworth P."/>
            <person name="Dao Z."/>
            <person name="Luo G."/>
            <person name="Guo H."/>
            <person name="Ma Y."/>
            <person name="Sun W."/>
        </authorList>
    </citation>
    <scope>NUCLEOTIDE SEQUENCE [LARGE SCALE GENOMIC DNA]</scope>
    <source>
        <strain evidence="4">cv. br00</strain>
    </source>
</reference>
<keyword evidence="2" id="KW-1133">Transmembrane helix</keyword>
<keyword evidence="4" id="KW-1185">Reference proteome</keyword>
<feature type="transmembrane region" description="Helical" evidence="2">
    <location>
        <begin position="6"/>
        <end position="30"/>
    </location>
</feature>
<keyword evidence="2" id="KW-0472">Membrane</keyword>
<proteinExistence type="predicted"/>
<dbReference type="GO" id="GO:0030041">
    <property type="term" value="P:actin filament polymerization"/>
    <property type="evidence" value="ECO:0007669"/>
    <property type="project" value="TreeGrafter"/>
</dbReference>